<accession>A0A426URI6</accession>
<name>A0A426URI6_9ACTN</name>
<dbReference type="Proteomes" id="UP000277256">
    <property type="component" value="Unassembled WGS sequence"/>
</dbReference>
<dbReference type="EMBL" id="RSEB01000009">
    <property type="protein sequence ID" value="RRR95785.1"/>
    <property type="molecule type" value="Genomic_DNA"/>
</dbReference>
<gene>
    <name evidence="1" type="ORF">EIW28_23085</name>
</gene>
<evidence type="ECO:0000313" key="1">
    <source>
        <dbReference type="EMBL" id="RRR95785.1"/>
    </source>
</evidence>
<dbReference type="OrthoDB" id="3806246at2"/>
<comment type="caution">
    <text evidence="1">The sequence shown here is derived from an EMBL/GenBank/DDBJ whole genome shotgun (WGS) entry which is preliminary data.</text>
</comment>
<evidence type="ECO:0000313" key="2">
    <source>
        <dbReference type="Proteomes" id="UP000277256"/>
    </source>
</evidence>
<dbReference type="AlphaFoldDB" id="A0A426URI6"/>
<protein>
    <submittedName>
        <fullName evidence="1">Uncharacterized protein</fullName>
    </submittedName>
</protein>
<dbReference type="RefSeq" id="WP_125250080.1">
    <property type="nucleotide sequence ID" value="NZ_RSEB01000009.1"/>
</dbReference>
<sequence length="379" mass="41763">MEEPTQSADAAGPISSTVHRWRRLAVRHDLEWSELLLIALNLYGLRGNNTEGMRLRLNSEDEEFMLVLPADRATSPFSLRAHVDPSSPQHGLSELCVDGTPVAEIIEAEPGEEVRGYLRAEGKAATLLLQADVDSADLVKCYRDLLEALASDLADDGERHLFDEVTLSAGHALDEQLVVQHLLAVREAMTAEGLPESTTLGVLTPALRSKAAFNELAEKVGPVLLFLTTETYKDDSAELAAEPVVPQDAAAADPSVAPVAAHQSERLSEILSAAREAGHRTSFTYTVGSEPLDEMRAWLLPLAEQTTMWPSLTILPAETPVDDSQHIAAPDERLDFFLEARRLLEQIFAPTQLRPQPWRCYRGLWYRQHAGEHLDGPYV</sequence>
<reference evidence="1 2" key="1">
    <citation type="submission" date="2018-12" db="EMBL/GenBank/DDBJ databases">
        <title>Glycomyces sp. YIM 121974 draft genome.</title>
        <authorList>
            <person name="Li Q."/>
        </authorList>
    </citation>
    <scope>NUCLEOTIDE SEQUENCE [LARGE SCALE GENOMIC DNA]</scope>
    <source>
        <strain evidence="1 2">YIM 121974</strain>
    </source>
</reference>
<keyword evidence="2" id="KW-1185">Reference proteome</keyword>
<proteinExistence type="predicted"/>
<organism evidence="1 2">
    <name type="scientific">Glycomyces terrestris</name>
    <dbReference type="NCBI Taxonomy" id="2493553"/>
    <lineage>
        <taxon>Bacteria</taxon>
        <taxon>Bacillati</taxon>
        <taxon>Actinomycetota</taxon>
        <taxon>Actinomycetes</taxon>
        <taxon>Glycomycetales</taxon>
        <taxon>Glycomycetaceae</taxon>
        <taxon>Glycomyces</taxon>
    </lineage>
</organism>